<evidence type="ECO:0000313" key="3">
    <source>
        <dbReference type="Proteomes" id="UP000782312"/>
    </source>
</evidence>
<comment type="caution">
    <text evidence="2">The sequence shown here is derived from an EMBL/GenBank/DDBJ whole genome shotgun (WGS) entry which is preliminary data.</text>
</comment>
<sequence>MKTAGGLGAWLPAALALWAALSAAGCAARGGEAKFVSFRHAFQVTPVPDDPWRRTPDVANILALNDPSTSVLYYDNPYTGGVISLQVVPRHYGEEATFLDEVRYIYRRMLATPHTDIRVVSGGSFIPLDRAVRLGREKDAERAEFHLSGSMGRRPSARAREIERDLLDERQPFAGPRTREEVRDERQYRAERLTPAFTGNYRGKVVVFLRGGKLYEFYYVDHALAFEAGLPYFDAFVASLEFLPLGLFPRAAAVLGGGKDR</sequence>
<dbReference type="PROSITE" id="PS51257">
    <property type="entry name" value="PROKAR_LIPOPROTEIN"/>
    <property type="match status" value="1"/>
</dbReference>
<keyword evidence="1" id="KW-0732">Signal</keyword>
<dbReference type="EMBL" id="JACPUR010000041">
    <property type="protein sequence ID" value="MBI3129635.1"/>
    <property type="molecule type" value="Genomic_DNA"/>
</dbReference>
<evidence type="ECO:0000313" key="2">
    <source>
        <dbReference type="EMBL" id="MBI3129635.1"/>
    </source>
</evidence>
<evidence type="ECO:0008006" key="4">
    <source>
        <dbReference type="Google" id="ProtNLM"/>
    </source>
</evidence>
<evidence type="ECO:0000256" key="1">
    <source>
        <dbReference type="SAM" id="SignalP"/>
    </source>
</evidence>
<dbReference type="AlphaFoldDB" id="A0A932I4C5"/>
<feature type="chain" id="PRO_5036749269" description="DUF4837 family protein" evidence="1">
    <location>
        <begin position="28"/>
        <end position="261"/>
    </location>
</feature>
<proteinExistence type="predicted"/>
<feature type="signal peptide" evidence="1">
    <location>
        <begin position="1"/>
        <end position="27"/>
    </location>
</feature>
<protein>
    <recommendedName>
        <fullName evidence="4">DUF4837 family protein</fullName>
    </recommendedName>
</protein>
<reference evidence="2" key="1">
    <citation type="submission" date="2020-07" db="EMBL/GenBank/DDBJ databases">
        <title>Huge and variable diversity of episymbiotic CPR bacteria and DPANN archaea in groundwater ecosystems.</title>
        <authorList>
            <person name="He C.Y."/>
            <person name="Keren R."/>
            <person name="Whittaker M."/>
            <person name="Farag I.F."/>
            <person name="Doudna J."/>
            <person name="Cate J.H.D."/>
            <person name="Banfield J.F."/>
        </authorList>
    </citation>
    <scope>NUCLEOTIDE SEQUENCE</scope>
    <source>
        <strain evidence="2">NC_groundwater_763_Ag_S-0.2um_68_21</strain>
    </source>
</reference>
<organism evidence="2 3">
    <name type="scientific">Tectimicrobiota bacterium</name>
    <dbReference type="NCBI Taxonomy" id="2528274"/>
    <lineage>
        <taxon>Bacteria</taxon>
        <taxon>Pseudomonadati</taxon>
        <taxon>Nitrospinota/Tectimicrobiota group</taxon>
        <taxon>Candidatus Tectimicrobiota</taxon>
    </lineage>
</organism>
<name>A0A932I4C5_UNCTE</name>
<gene>
    <name evidence="2" type="ORF">HYZ11_18655</name>
</gene>
<accession>A0A932I4C5</accession>
<dbReference type="Proteomes" id="UP000782312">
    <property type="component" value="Unassembled WGS sequence"/>
</dbReference>